<feature type="region of interest" description="Disordered" evidence="1">
    <location>
        <begin position="199"/>
        <end position="271"/>
    </location>
</feature>
<organism evidence="2 3">
    <name type="scientific">Blattamonas nauphoetae</name>
    <dbReference type="NCBI Taxonomy" id="2049346"/>
    <lineage>
        <taxon>Eukaryota</taxon>
        <taxon>Metamonada</taxon>
        <taxon>Preaxostyla</taxon>
        <taxon>Oxymonadida</taxon>
        <taxon>Blattamonas</taxon>
    </lineage>
</organism>
<accession>A0ABQ9YDE6</accession>
<evidence type="ECO:0000256" key="1">
    <source>
        <dbReference type="SAM" id="MobiDB-lite"/>
    </source>
</evidence>
<name>A0ABQ9YDE6_9EUKA</name>
<proteinExistence type="predicted"/>
<feature type="compositionally biased region" description="Low complexity" evidence="1">
    <location>
        <begin position="250"/>
        <end position="261"/>
    </location>
</feature>
<keyword evidence="3" id="KW-1185">Reference proteome</keyword>
<evidence type="ECO:0000313" key="2">
    <source>
        <dbReference type="EMBL" id="KAK2961740.1"/>
    </source>
</evidence>
<dbReference type="EMBL" id="JARBJD010000014">
    <property type="protein sequence ID" value="KAK2961740.1"/>
    <property type="molecule type" value="Genomic_DNA"/>
</dbReference>
<evidence type="ECO:0000313" key="3">
    <source>
        <dbReference type="Proteomes" id="UP001281761"/>
    </source>
</evidence>
<dbReference type="Proteomes" id="UP001281761">
    <property type="component" value="Unassembled WGS sequence"/>
</dbReference>
<reference evidence="2 3" key="1">
    <citation type="journal article" date="2022" name="bioRxiv">
        <title>Genomics of Preaxostyla Flagellates Illuminates Evolutionary Transitions and the Path Towards Mitochondrial Loss.</title>
        <authorList>
            <person name="Novak L.V.F."/>
            <person name="Treitli S.C."/>
            <person name="Pyrih J."/>
            <person name="Halakuc P."/>
            <person name="Pipaliya S.V."/>
            <person name="Vacek V."/>
            <person name="Brzon O."/>
            <person name="Soukal P."/>
            <person name="Eme L."/>
            <person name="Dacks J.B."/>
            <person name="Karnkowska A."/>
            <person name="Elias M."/>
            <person name="Hampl V."/>
        </authorList>
    </citation>
    <scope>NUCLEOTIDE SEQUENCE [LARGE SCALE GENOMIC DNA]</scope>
    <source>
        <strain evidence="2">NAU3</strain>
        <tissue evidence="2">Gut</tissue>
    </source>
</reference>
<gene>
    <name evidence="2" type="ORF">BLNAU_3177</name>
</gene>
<comment type="caution">
    <text evidence="2">The sequence shown here is derived from an EMBL/GenBank/DDBJ whole genome shotgun (WGS) entry which is preliminary data.</text>
</comment>
<protein>
    <submittedName>
        <fullName evidence="2">Uncharacterized protein</fullName>
    </submittedName>
</protein>
<sequence>MGYVVSVTDTHVKFCMNPADCRFTNNDLTLKLDKHKQAGKLRFFPNQPSSFVGKLMTYGSLKNHQVQELPADSRELPDPHFTYEDFLFLFGSAAQDLPSYYFEHYWKEREVEITGRFTQTPPERDPNANPPRTECTVPVLVVSGNVKDVESVSVRLLYAQTQLMSQVVHAHKTNRLVTLRAKLMSRMMVHTVSLITPPAHIDPVRIPPPPQRPQPQPQHPPPAAPVYYPPQAPPQMPPTHDTQLYYPQDSSFVHSPSQSVSKDTDAPNTDD</sequence>
<feature type="compositionally biased region" description="Pro residues" evidence="1">
    <location>
        <begin position="205"/>
        <end position="237"/>
    </location>
</feature>